<keyword evidence="2 7" id="KW-0436">Ligase</keyword>
<evidence type="ECO:0000313" key="8">
    <source>
        <dbReference type="Proteomes" id="UP000298003"/>
    </source>
</evidence>
<dbReference type="GO" id="GO:0016874">
    <property type="term" value="F:ligase activity"/>
    <property type="evidence" value="ECO:0007669"/>
    <property type="project" value="UniProtKB-KW"/>
</dbReference>
<dbReference type="PANTHER" id="PTHR22754">
    <property type="entry name" value="DISCO-INTERACTING PROTEIN 2 DIP2 -RELATED"/>
    <property type="match status" value="1"/>
</dbReference>
<dbReference type="Gene3D" id="3.30.300.30">
    <property type="match status" value="1"/>
</dbReference>
<evidence type="ECO:0000259" key="6">
    <source>
        <dbReference type="Pfam" id="PF00501"/>
    </source>
</evidence>
<dbReference type="InterPro" id="IPR000873">
    <property type="entry name" value="AMP-dep_synth/lig_dom"/>
</dbReference>
<dbReference type="AlphaFoldDB" id="A0A4Y8QXT8"/>
<proteinExistence type="inferred from homology"/>
<dbReference type="PROSITE" id="PS00455">
    <property type="entry name" value="AMP_BINDING"/>
    <property type="match status" value="1"/>
</dbReference>
<organism evidence="7 8">
    <name type="scientific">Cellulosimicrobium funkei</name>
    <dbReference type="NCBI Taxonomy" id="264251"/>
    <lineage>
        <taxon>Bacteria</taxon>
        <taxon>Bacillati</taxon>
        <taxon>Actinomycetota</taxon>
        <taxon>Actinomycetes</taxon>
        <taxon>Micrococcales</taxon>
        <taxon>Promicromonosporaceae</taxon>
        <taxon>Cellulosimicrobium</taxon>
    </lineage>
</organism>
<name>A0A4Y8QXT8_9MICO</name>
<protein>
    <submittedName>
        <fullName evidence="7">Fatty acyl-AMP ligase</fullName>
    </submittedName>
</protein>
<evidence type="ECO:0000256" key="2">
    <source>
        <dbReference type="ARBA" id="ARBA00022598"/>
    </source>
</evidence>
<evidence type="ECO:0000256" key="5">
    <source>
        <dbReference type="SAM" id="MobiDB-lite"/>
    </source>
</evidence>
<dbReference type="GO" id="GO:0070566">
    <property type="term" value="F:adenylyltransferase activity"/>
    <property type="evidence" value="ECO:0007669"/>
    <property type="project" value="TreeGrafter"/>
</dbReference>
<gene>
    <name evidence="7" type="ORF">E1O70_19660</name>
</gene>
<evidence type="ECO:0000313" key="7">
    <source>
        <dbReference type="EMBL" id="TFF03619.1"/>
    </source>
</evidence>
<keyword evidence="4" id="KW-0443">Lipid metabolism</keyword>
<dbReference type="FunFam" id="3.40.50.12780:FF:000013">
    <property type="entry name" value="Long-chain-fatty-acid--AMP ligase FadD32"/>
    <property type="match status" value="1"/>
</dbReference>
<dbReference type="Pfam" id="PF00501">
    <property type="entry name" value="AMP-binding"/>
    <property type="match status" value="1"/>
</dbReference>
<dbReference type="InterPro" id="IPR042099">
    <property type="entry name" value="ANL_N_sf"/>
</dbReference>
<dbReference type="GO" id="GO:0005886">
    <property type="term" value="C:plasma membrane"/>
    <property type="evidence" value="ECO:0007669"/>
    <property type="project" value="TreeGrafter"/>
</dbReference>
<keyword evidence="8" id="KW-1185">Reference proteome</keyword>
<dbReference type="GO" id="GO:0071766">
    <property type="term" value="P:Actinobacterium-type cell wall biogenesis"/>
    <property type="evidence" value="ECO:0007669"/>
    <property type="project" value="UniProtKB-ARBA"/>
</dbReference>
<dbReference type="Proteomes" id="UP000298003">
    <property type="component" value="Unassembled WGS sequence"/>
</dbReference>
<comment type="similarity">
    <text evidence="1">Belongs to the ATP-dependent AMP-binding enzyme family.</text>
</comment>
<feature type="region of interest" description="Disordered" evidence="5">
    <location>
        <begin position="1"/>
        <end position="48"/>
    </location>
</feature>
<dbReference type="GO" id="GO:0006633">
    <property type="term" value="P:fatty acid biosynthetic process"/>
    <property type="evidence" value="ECO:0007669"/>
    <property type="project" value="TreeGrafter"/>
</dbReference>
<evidence type="ECO:0000256" key="4">
    <source>
        <dbReference type="ARBA" id="ARBA00023098"/>
    </source>
</evidence>
<keyword evidence="3" id="KW-0276">Fatty acid metabolism</keyword>
<comment type="caution">
    <text evidence="7">The sequence shown here is derived from an EMBL/GenBank/DDBJ whole genome shotgun (WGS) entry which is preliminary data.</text>
</comment>
<dbReference type="InterPro" id="IPR020845">
    <property type="entry name" value="AMP-binding_CS"/>
</dbReference>
<evidence type="ECO:0000256" key="1">
    <source>
        <dbReference type="ARBA" id="ARBA00006432"/>
    </source>
</evidence>
<feature type="domain" description="AMP-dependent synthetase/ligase" evidence="6">
    <location>
        <begin position="62"/>
        <end position="468"/>
    </location>
</feature>
<evidence type="ECO:0000256" key="3">
    <source>
        <dbReference type="ARBA" id="ARBA00022832"/>
    </source>
</evidence>
<dbReference type="SUPFAM" id="SSF56801">
    <property type="entry name" value="Acetyl-CoA synthetase-like"/>
    <property type="match status" value="1"/>
</dbReference>
<dbReference type="PANTHER" id="PTHR22754:SF32">
    <property type="entry name" value="DISCO-INTERACTING PROTEIN 2"/>
    <property type="match status" value="1"/>
</dbReference>
<reference evidence="7 8" key="1">
    <citation type="submission" date="2019-03" db="EMBL/GenBank/DDBJ databases">
        <title>Cellulosimicrobium funkei JCM14302 Assembly.</title>
        <authorList>
            <person name="Dou T."/>
        </authorList>
    </citation>
    <scope>NUCLEOTIDE SEQUENCE [LARGE SCALE GENOMIC DNA]</scope>
    <source>
        <strain evidence="7 8">JCM 14302</strain>
    </source>
</reference>
<dbReference type="InterPro" id="IPR040097">
    <property type="entry name" value="FAAL/FAAC"/>
</dbReference>
<dbReference type="CDD" id="cd05931">
    <property type="entry name" value="FAAL"/>
    <property type="match status" value="1"/>
</dbReference>
<dbReference type="EMBL" id="SOZH01000015">
    <property type="protein sequence ID" value="TFF03619.1"/>
    <property type="molecule type" value="Genomic_DNA"/>
</dbReference>
<dbReference type="Gene3D" id="3.40.50.12780">
    <property type="entry name" value="N-terminal domain of ligase-like"/>
    <property type="match status" value="1"/>
</dbReference>
<accession>A0A4Y8QXT8</accession>
<sequence length="653" mass="68643">MSSSGHVNLFTPRATAARLPPDRRGGACASWRPRASGRSRRRRAGGDVGVLPDDRTLVDLVRDHVRERPDHPAVVVVPEVGERRTLTYAELDAQAAALAARLAARHEPGDRALVLYSATASFVVGLLACFSAGLVPVPSPLPGGQAYQRERVRGMLADCDAAVVLVDPTAAIETTEWAVPLRRADGGPVAVTVVDGATDGPARRDRPDPQDVAFLQYTSGSTSSPKGVVVTHANVLHHHDTFTTTLGLVPDDVFCSWLPGYHDFGLVGMLLVPLGLGATAVVVPSTSFLKRPVRWLSAITETGATVTASPNFGYDQCARRVRDDQLAELDLSRLRWALGGAEPVDPAVLDAFTRRFEPVGFRGSAHGPGYGLAEATLTATYPDRRLPLVVTADETALADGRLVVTEEASYLSALPDAAAVEGPGTRLVCCGVPSGVELRVVDGEGATVPDGAVGEVWLRGDSVAAGYWGEAAATATAETFGAVAADGTGPWLRTGDLGALHGGQLVVTGRIKELLIVAGRNLYPYDLERELRRLHPGAEGRPGAVFEADGRPGALCAVQEFRPTPGARAGGAASAEEELDAVVRQMAAHLATVSGAAVHDVVLVRPGQVPRTTSGKIQRGRARDLHGRGDLAALRSLRAARDRAHPELAGTRP</sequence>
<dbReference type="InterPro" id="IPR045851">
    <property type="entry name" value="AMP-bd_C_sf"/>
</dbReference>